<comment type="caution">
    <text evidence="7">The sequence shown here is derived from an EMBL/GenBank/DDBJ whole genome shotgun (WGS) entry which is preliminary data.</text>
</comment>
<comment type="cofactor">
    <cofactor evidence="1">
        <name>Fe cation</name>
        <dbReference type="ChEBI" id="CHEBI:24875"/>
    </cofactor>
</comment>
<keyword evidence="3" id="KW-0560">Oxidoreductase</keyword>
<dbReference type="RefSeq" id="WP_044195634.1">
    <property type="nucleotide sequence ID" value="NZ_JMCB01000017.1"/>
</dbReference>
<keyword evidence="8" id="KW-1185">Reference proteome</keyword>
<comment type="similarity">
    <text evidence="2">Belongs to the iron-containing alcohol dehydrogenase family.</text>
</comment>
<dbReference type="EMBL" id="JMCB01000017">
    <property type="protein sequence ID" value="KFE63420.1"/>
    <property type="molecule type" value="Genomic_DNA"/>
</dbReference>
<dbReference type="Pfam" id="PF00465">
    <property type="entry name" value="Fe-ADH"/>
    <property type="match status" value="1"/>
</dbReference>
<gene>
    <name evidence="7" type="ORF">DB31_2538</name>
</gene>
<evidence type="ECO:0000259" key="5">
    <source>
        <dbReference type="Pfam" id="PF00465"/>
    </source>
</evidence>
<dbReference type="PROSITE" id="PS00913">
    <property type="entry name" value="ADH_IRON_1"/>
    <property type="match status" value="1"/>
</dbReference>
<dbReference type="STRING" id="394096.DB31_2538"/>
<evidence type="ECO:0000256" key="3">
    <source>
        <dbReference type="ARBA" id="ARBA00023002"/>
    </source>
</evidence>
<dbReference type="FunFam" id="3.40.50.1970:FF:000003">
    <property type="entry name" value="Alcohol dehydrogenase, iron-containing"/>
    <property type="match status" value="1"/>
</dbReference>
<dbReference type="Proteomes" id="UP000028725">
    <property type="component" value="Unassembled WGS sequence"/>
</dbReference>
<evidence type="ECO:0000256" key="2">
    <source>
        <dbReference type="ARBA" id="ARBA00007358"/>
    </source>
</evidence>
<dbReference type="PANTHER" id="PTHR11496">
    <property type="entry name" value="ALCOHOL DEHYDROGENASE"/>
    <property type="match status" value="1"/>
</dbReference>
<protein>
    <submittedName>
        <fullName evidence="7">Alcohol dehydrogenase</fullName>
    </submittedName>
</protein>
<evidence type="ECO:0000256" key="1">
    <source>
        <dbReference type="ARBA" id="ARBA00001962"/>
    </source>
</evidence>
<dbReference type="GO" id="GO:0004022">
    <property type="term" value="F:alcohol dehydrogenase (NAD+) activity"/>
    <property type="evidence" value="ECO:0007669"/>
    <property type="project" value="TreeGrafter"/>
</dbReference>
<dbReference type="PANTHER" id="PTHR11496:SF102">
    <property type="entry name" value="ALCOHOL DEHYDROGENASE 4"/>
    <property type="match status" value="1"/>
</dbReference>
<dbReference type="Gene3D" id="3.40.50.1970">
    <property type="match status" value="1"/>
</dbReference>
<dbReference type="GO" id="GO:0046872">
    <property type="term" value="F:metal ion binding"/>
    <property type="evidence" value="ECO:0007669"/>
    <property type="project" value="InterPro"/>
</dbReference>
<feature type="domain" description="Fe-containing alcohol dehydrogenase-like C-terminal" evidence="6">
    <location>
        <begin position="201"/>
        <end position="393"/>
    </location>
</feature>
<dbReference type="Pfam" id="PF25137">
    <property type="entry name" value="ADH_Fe_C"/>
    <property type="match status" value="1"/>
</dbReference>
<reference evidence="7 8" key="1">
    <citation type="submission" date="2014-04" db="EMBL/GenBank/DDBJ databases">
        <title>Genome assembly of Hyalangium minutum DSM 14724.</title>
        <authorList>
            <person name="Sharma G."/>
            <person name="Subramanian S."/>
        </authorList>
    </citation>
    <scope>NUCLEOTIDE SEQUENCE [LARGE SCALE GENOMIC DNA]</scope>
    <source>
        <strain evidence="7 8">DSM 14724</strain>
    </source>
</reference>
<sequence length="394" mass="41927">MQPFDMPHDVRVTEMSWPTKIVFGVGALKRLPAQVARLKMKRPLVVTDAGVVKAGLAQRVFDELKNAGVDFAVFDRVEPNPTEKDVFAGLEAYRRGDCDGIVALGGGSPLDAAKLVQLLTTHEPPLSRYDDAKGGDQYVRDDLPPLIAIPTTAGTGSEVSRSGVATLEDTGRKTVIFSPHLLPKAAICDPELTLGLPPGVTAATGMDAFTHCLEAYIASGVHPLADAVAIDGIARVGRSLVTAVKEGSNVSARADMMVAAMEGAMAFQKGLGACHALAHALTPISGVHHGLANAIVLPVVMEFNRPMTTARLARVAVALGEFFNMREDVLAGHAIERVRKLNAAIGIPARLRDANVQEKDLPRIAAKAFEDASHLTNPRKCAEADLLMMLREAF</sequence>
<dbReference type="InterPro" id="IPR001670">
    <property type="entry name" value="ADH_Fe/GldA"/>
</dbReference>
<evidence type="ECO:0000313" key="8">
    <source>
        <dbReference type="Proteomes" id="UP000028725"/>
    </source>
</evidence>
<dbReference type="Gene3D" id="1.20.1090.10">
    <property type="entry name" value="Dehydroquinate synthase-like - alpha domain"/>
    <property type="match status" value="1"/>
</dbReference>
<proteinExistence type="inferred from homology"/>
<dbReference type="InterPro" id="IPR056798">
    <property type="entry name" value="ADH_Fe_C"/>
</dbReference>
<dbReference type="InterPro" id="IPR039697">
    <property type="entry name" value="Alcohol_dehydrogenase_Fe"/>
</dbReference>
<name>A0A085W6V7_9BACT</name>
<organism evidence="7 8">
    <name type="scientific">Hyalangium minutum</name>
    <dbReference type="NCBI Taxonomy" id="394096"/>
    <lineage>
        <taxon>Bacteria</taxon>
        <taxon>Pseudomonadati</taxon>
        <taxon>Myxococcota</taxon>
        <taxon>Myxococcia</taxon>
        <taxon>Myxococcales</taxon>
        <taxon>Cystobacterineae</taxon>
        <taxon>Archangiaceae</taxon>
        <taxon>Hyalangium</taxon>
    </lineage>
</organism>
<dbReference type="InterPro" id="IPR018211">
    <property type="entry name" value="ADH_Fe_CS"/>
</dbReference>
<dbReference type="PATRIC" id="fig|394096.3.peg.6871"/>
<dbReference type="CDD" id="cd14861">
    <property type="entry name" value="Fe-ADH-like"/>
    <property type="match status" value="1"/>
</dbReference>
<accession>A0A085W6V7</accession>
<evidence type="ECO:0000313" key="7">
    <source>
        <dbReference type="EMBL" id="KFE63420.1"/>
    </source>
</evidence>
<dbReference type="SUPFAM" id="SSF56796">
    <property type="entry name" value="Dehydroquinate synthase-like"/>
    <property type="match status" value="1"/>
</dbReference>
<feature type="domain" description="Alcohol dehydrogenase iron-type/glycerol dehydrogenase GldA" evidence="5">
    <location>
        <begin position="18"/>
        <end position="190"/>
    </location>
</feature>
<dbReference type="FunFam" id="1.20.1090.10:FF:000001">
    <property type="entry name" value="Aldehyde-alcohol dehydrogenase"/>
    <property type="match status" value="1"/>
</dbReference>
<keyword evidence="4" id="KW-0520">NAD</keyword>
<evidence type="ECO:0000256" key="4">
    <source>
        <dbReference type="ARBA" id="ARBA00023027"/>
    </source>
</evidence>
<evidence type="ECO:0000259" key="6">
    <source>
        <dbReference type="Pfam" id="PF25137"/>
    </source>
</evidence>
<dbReference type="AlphaFoldDB" id="A0A085W6V7"/>
<dbReference type="OrthoDB" id="9778433at2"/>